<keyword evidence="2" id="KW-0285">Flavoprotein</keyword>
<dbReference type="PANTHER" id="PTHR43567:SF1">
    <property type="entry name" value="FLAVOREDOXIN"/>
    <property type="match status" value="1"/>
</dbReference>
<accession>A0A9D1F2I7</accession>
<gene>
    <name evidence="5" type="ORF">IAB46_02545</name>
</gene>
<dbReference type="GO" id="GO:0016646">
    <property type="term" value="F:oxidoreductase activity, acting on the CH-NH group of donors, NAD or NADP as acceptor"/>
    <property type="evidence" value="ECO:0007669"/>
    <property type="project" value="UniProtKB-ARBA"/>
</dbReference>
<dbReference type="AlphaFoldDB" id="A0A9D1F2I7"/>
<name>A0A9D1F2I7_9FIRM</name>
<comment type="caution">
    <text evidence="5">The sequence shown here is derived from an EMBL/GenBank/DDBJ whole genome shotgun (WGS) entry which is preliminary data.</text>
</comment>
<dbReference type="InterPro" id="IPR052174">
    <property type="entry name" value="Flavoredoxin"/>
</dbReference>
<evidence type="ECO:0000313" key="6">
    <source>
        <dbReference type="Proteomes" id="UP000823927"/>
    </source>
</evidence>
<dbReference type="SMART" id="SM00903">
    <property type="entry name" value="Flavin_Reduct"/>
    <property type="match status" value="1"/>
</dbReference>
<evidence type="ECO:0000256" key="1">
    <source>
        <dbReference type="ARBA" id="ARBA00001917"/>
    </source>
</evidence>
<feature type="domain" description="Flavin reductase like" evidence="4">
    <location>
        <begin position="11"/>
        <end position="172"/>
    </location>
</feature>
<organism evidence="5 6">
    <name type="scientific">Candidatus Scybalocola faecigallinarum</name>
    <dbReference type="NCBI Taxonomy" id="2840941"/>
    <lineage>
        <taxon>Bacteria</taxon>
        <taxon>Bacillati</taxon>
        <taxon>Bacillota</taxon>
        <taxon>Clostridia</taxon>
        <taxon>Lachnospirales</taxon>
        <taxon>Lachnospiraceae</taxon>
        <taxon>Lachnospiraceae incertae sedis</taxon>
        <taxon>Candidatus Scybalocola (ex Gilroy et al. 2021)</taxon>
    </lineage>
</organism>
<sequence length="198" mass="22309">MPKQKWKPGNMLYPLPAVLVSCGDKSGKINVMTAAWTGTICSDPAMVYVSIRKSRYSHHMICETGEYCINLTTEALARAADFAGVRSGRDMDKFKELHLTPVFGTLKYAPMIDESPVCIECRVEKILELGSHDMFMARVEAVYADEKYMDEKGRFDLEKAKPLVYSHGQYYGTGKRLGKFGYAVQKKKPAKKQPAKKH</sequence>
<dbReference type="GO" id="GO:0010181">
    <property type="term" value="F:FMN binding"/>
    <property type="evidence" value="ECO:0007669"/>
    <property type="project" value="InterPro"/>
</dbReference>
<reference evidence="5" key="1">
    <citation type="submission" date="2020-10" db="EMBL/GenBank/DDBJ databases">
        <authorList>
            <person name="Gilroy R."/>
        </authorList>
    </citation>
    <scope>NUCLEOTIDE SEQUENCE</scope>
    <source>
        <strain evidence="5">CHK178-757</strain>
    </source>
</reference>
<protein>
    <submittedName>
        <fullName evidence="5">Flavin reductase family protein</fullName>
    </submittedName>
</protein>
<comment type="similarity">
    <text evidence="3">Belongs to the flavoredoxin family.</text>
</comment>
<dbReference type="EMBL" id="DVIT01000012">
    <property type="protein sequence ID" value="HIS46430.1"/>
    <property type="molecule type" value="Genomic_DNA"/>
</dbReference>
<dbReference type="InterPro" id="IPR012349">
    <property type="entry name" value="Split_barrel_FMN-bd"/>
</dbReference>
<dbReference type="SUPFAM" id="SSF50475">
    <property type="entry name" value="FMN-binding split barrel"/>
    <property type="match status" value="1"/>
</dbReference>
<dbReference type="Gene3D" id="2.30.110.10">
    <property type="entry name" value="Electron Transport, Fmn-binding Protein, Chain A"/>
    <property type="match status" value="1"/>
</dbReference>
<dbReference type="Proteomes" id="UP000823927">
    <property type="component" value="Unassembled WGS sequence"/>
</dbReference>
<reference evidence="5" key="2">
    <citation type="journal article" date="2021" name="PeerJ">
        <title>Extensive microbial diversity within the chicken gut microbiome revealed by metagenomics and culture.</title>
        <authorList>
            <person name="Gilroy R."/>
            <person name="Ravi A."/>
            <person name="Getino M."/>
            <person name="Pursley I."/>
            <person name="Horton D.L."/>
            <person name="Alikhan N.F."/>
            <person name="Baker D."/>
            <person name="Gharbi K."/>
            <person name="Hall N."/>
            <person name="Watson M."/>
            <person name="Adriaenssens E.M."/>
            <person name="Foster-Nyarko E."/>
            <person name="Jarju S."/>
            <person name="Secka A."/>
            <person name="Antonio M."/>
            <person name="Oren A."/>
            <person name="Chaudhuri R.R."/>
            <person name="La Ragione R."/>
            <person name="Hildebrand F."/>
            <person name="Pallen M.J."/>
        </authorList>
    </citation>
    <scope>NUCLEOTIDE SEQUENCE</scope>
    <source>
        <strain evidence="5">CHK178-757</strain>
    </source>
</reference>
<dbReference type="InterPro" id="IPR002563">
    <property type="entry name" value="Flavin_Rdtase-like_dom"/>
</dbReference>
<evidence type="ECO:0000313" key="5">
    <source>
        <dbReference type="EMBL" id="HIS46430.1"/>
    </source>
</evidence>
<proteinExistence type="inferred from homology"/>
<comment type="cofactor">
    <cofactor evidence="1">
        <name>FMN</name>
        <dbReference type="ChEBI" id="CHEBI:58210"/>
    </cofactor>
</comment>
<dbReference type="Pfam" id="PF01613">
    <property type="entry name" value="Flavin_Reduct"/>
    <property type="match status" value="1"/>
</dbReference>
<dbReference type="PROSITE" id="PS51257">
    <property type="entry name" value="PROKAR_LIPOPROTEIN"/>
    <property type="match status" value="1"/>
</dbReference>
<evidence type="ECO:0000256" key="2">
    <source>
        <dbReference type="ARBA" id="ARBA00022630"/>
    </source>
</evidence>
<dbReference type="PANTHER" id="PTHR43567">
    <property type="entry name" value="FLAVOREDOXIN-RELATED-RELATED"/>
    <property type="match status" value="1"/>
</dbReference>
<evidence type="ECO:0000259" key="4">
    <source>
        <dbReference type="SMART" id="SM00903"/>
    </source>
</evidence>
<evidence type="ECO:0000256" key="3">
    <source>
        <dbReference type="ARBA" id="ARBA00038054"/>
    </source>
</evidence>